<evidence type="ECO:0000313" key="2">
    <source>
        <dbReference type="Proteomes" id="UP000823775"/>
    </source>
</evidence>
<comment type="caution">
    <text evidence="1">The sequence shown here is derived from an EMBL/GenBank/DDBJ whole genome shotgun (WGS) entry which is preliminary data.</text>
</comment>
<gene>
    <name evidence="1" type="ORF">HAX54_034483</name>
</gene>
<evidence type="ECO:0000313" key="1">
    <source>
        <dbReference type="EMBL" id="MCD7457218.1"/>
    </source>
</evidence>
<name>A0ABS8SED9_DATST</name>
<accession>A0ABS8SED9</accession>
<proteinExistence type="predicted"/>
<protein>
    <submittedName>
        <fullName evidence="1">Uncharacterized protein</fullName>
    </submittedName>
</protein>
<sequence>MEVITASQRRAGGRSSITEHDGFLRNLYNNVTISVTIYHHETSEPKSFTLSWTKHENVLSHLFRGQLSAQSSHDELSKGKLRELS</sequence>
<reference evidence="1 2" key="1">
    <citation type="journal article" date="2021" name="BMC Genomics">
        <title>Datura genome reveals duplications of psychoactive alkaloid biosynthetic genes and high mutation rate following tissue culture.</title>
        <authorList>
            <person name="Rajewski A."/>
            <person name="Carter-House D."/>
            <person name="Stajich J."/>
            <person name="Litt A."/>
        </authorList>
    </citation>
    <scope>NUCLEOTIDE SEQUENCE [LARGE SCALE GENOMIC DNA]</scope>
    <source>
        <strain evidence="1">AR-01</strain>
    </source>
</reference>
<dbReference type="EMBL" id="JACEIK010000445">
    <property type="protein sequence ID" value="MCD7457218.1"/>
    <property type="molecule type" value="Genomic_DNA"/>
</dbReference>
<keyword evidence="2" id="KW-1185">Reference proteome</keyword>
<organism evidence="1 2">
    <name type="scientific">Datura stramonium</name>
    <name type="common">Jimsonweed</name>
    <name type="synonym">Common thornapple</name>
    <dbReference type="NCBI Taxonomy" id="4076"/>
    <lineage>
        <taxon>Eukaryota</taxon>
        <taxon>Viridiplantae</taxon>
        <taxon>Streptophyta</taxon>
        <taxon>Embryophyta</taxon>
        <taxon>Tracheophyta</taxon>
        <taxon>Spermatophyta</taxon>
        <taxon>Magnoliopsida</taxon>
        <taxon>eudicotyledons</taxon>
        <taxon>Gunneridae</taxon>
        <taxon>Pentapetalae</taxon>
        <taxon>asterids</taxon>
        <taxon>lamiids</taxon>
        <taxon>Solanales</taxon>
        <taxon>Solanaceae</taxon>
        <taxon>Solanoideae</taxon>
        <taxon>Datureae</taxon>
        <taxon>Datura</taxon>
    </lineage>
</organism>
<dbReference type="Proteomes" id="UP000823775">
    <property type="component" value="Unassembled WGS sequence"/>
</dbReference>